<dbReference type="RefSeq" id="WP_273742600.1">
    <property type="nucleotide sequence ID" value="NZ_CP117466.1"/>
</dbReference>
<evidence type="ECO:0000313" key="2">
    <source>
        <dbReference type="Proteomes" id="UP001216899"/>
    </source>
</evidence>
<protein>
    <submittedName>
        <fullName evidence="1">Uncharacterized protein</fullName>
    </submittedName>
</protein>
<gene>
    <name evidence="1" type="ORF">PRL19_08235</name>
</gene>
<name>A0ABY7UN07_9RHOB</name>
<reference evidence="1 2" key="1">
    <citation type="submission" date="2023-02" db="EMBL/GenBank/DDBJ databases">
        <title>Whole genome sequenc of Paracoccus marcusii MBLB0836.</title>
        <authorList>
            <person name="Seo M.-J."/>
            <person name="Cho E.-S."/>
            <person name="Hwang C.Y."/>
        </authorList>
    </citation>
    <scope>NUCLEOTIDE SEQUENCE [LARGE SCALE GENOMIC DNA]</scope>
    <source>
        <strain evidence="1 2">MBLB0836</strain>
    </source>
</reference>
<sequence>MAQQATSSGMLAEQKALKALAWMTEQYLRRDEGVLDSMAMSSGELALGVLAEHGLVTWLHDGVRFASWTDEGRKLLDRQK</sequence>
<proteinExistence type="predicted"/>
<dbReference type="Proteomes" id="UP001216899">
    <property type="component" value="Chromosome"/>
</dbReference>
<dbReference type="EMBL" id="CP117466">
    <property type="protein sequence ID" value="WDA11313.1"/>
    <property type="molecule type" value="Genomic_DNA"/>
</dbReference>
<keyword evidence="2" id="KW-1185">Reference proteome</keyword>
<evidence type="ECO:0000313" key="1">
    <source>
        <dbReference type="EMBL" id="WDA11313.1"/>
    </source>
</evidence>
<accession>A0ABY7UN07</accession>
<organism evidence="1 2">
    <name type="scientific">Paracoccus marcusii</name>
    <dbReference type="NCBI Taxonomy" id="59779"/>
    <lineage>
        <taxon>Bacteria</taxon>
        <taxon>Pseudomonadati</taxon>
        <taxon>Pseudomonadota</taxon>
        <taxon>Alphaproteobacteria</taxon>
        <taxon>Rhodobacterales</taxon>
        <taxon>Paracoccaceae</taxon>
        <taxon>Paracoccus</taxon>
    </lineage>
</organism>